<organism evidence="2 3">
    <name type="scientific">Crassostrea virginica</name>
    <name type="common">Eastern oyster</name>
    <dbReference type="NCBI Taxonomy" id="6565"/>
    <lineage>
        <taxon>Eukaryota</taxon>
        <taxon>Metazoa</taxon>
        <taxon>Spiralia</taxon>
        <taxon>Lophotrochozoa</taxon>
        <taxon>Mollusca</taxon>
        <taxon>Bivalvia</taxon>
        <taxon>Autobranchia</taxon>
        <taxon>Pteriomorphia</taxon>
        <taxon>Ostreida</taxon>
        <taxon>Ostreoidea</taxon>
        <taxon>Ostreidae</taxon>
        <taxon>Crassostrea</taxon>
    </lineage>
</organism>
<feature type="domain" description="SEA" evidence="1">
    <location>
        <begin position="8"/>
        <end position="120"/>
    </location>
</feature>
<evidence type="ECO:0000259" key="1">
    <source>
        <dbReference type="PROSITE" id="PS50024"/>
    </source>
</evidence>
<dbReference type="Proteomes" id="UP000694844">
    <property type="component" value="Chromosome 3"/>
</dbReference>
<accession>A0A8B8DKY4</accession>
<dbReference type="OrthoDB" id="6142616at2759"/>
<evidence type="ECO:0000313" key="3">
    <source>
        <dbReference type="RefSeq" id="XP_022328249.1"/>
    </source>
</evidence>
<keyword evidence="2" id="KW-1185">Reference proteome</keyword>
<dbReference type="SUPFAM" id="SSF82671">
    <property type="entry name" value="SEA domain"/>
    <property type="match status" value="1"/>
</dbReference>
<evidence type="ECO:0000313" key="2">
    <source>
        <dbReference type="Proteomes" id="UP000694844"/>
    </source>
</evidence>
<dbReference type="InterPro" id="IPR000082">
    <property type="entry name" value="SEA_dom"/>
</dbReference>
<name>A0A8B8DKY4_CRAVI</name>
<dbReference type="RefSeq" id="XP_022328249.1">
    <property type="nucleotide sequence ID" value="XM_022472541.1"/>
</dbReference>
<gene>
    <name evidence="3" type="primary">LOC111127382</name>
</gene>
<dbReference type="GeneID" id="111127382"/>
<dbReference type="PROSITE" id="PS50024">
    <property type="entry name" value="SEA"/>
    <property type="match status" value="1"/>
</dbReference>
<reference evidence="3" key="1">
    <citation type="submission" date="2025-08" db="UniProtKB">
        <authorList>
            <consortium name="RefSeq"/>
        </authorList>
    </citation>
    <scope>IDENTIFICATION</scope>
    <source>
        <tissue evidence="3">Whole sample</tissue>
    </source>
</reference>
<proteinExistence type="predicted"/>
<sequence>MIYPNTKDSAKIALELYVNKTFDDDLNNKSSAKYMNMSAEAQNILQEKFRNDTGDNTLNVTVTGFKNGSVIVLYDLVITSLRGKNESGLNTLRNNIYKAATEWRDKETILGGVIDQSRTKNLNDKTKIDLVQLRCGCPPEYICVTYDSVNSTCQHKCDHSNHECGDHGFCIYDLKLNTQVCQ</sequence>
<dbReference type="AlphaFoldDB" id="A0A8B8DKY4"/>
<dbReference type="KEGG" id="cvn:111127382"/>
<dbReference type="InterPro" id="IPR036364">
    <property type="entry name" value="SEA_dom_sf"/>
</dbReference>
<dbReference type="Gene3D" id="3.30.70.960">
    <property type="entry name" value="SEA domain"/>
    <property type="match status" value="1"/>
</dbReference>
<protein>
    <submittedName>
        <fullName evidence="3">Uncharacterized protein LOC111127382</fullName>
    </submittedName>
</protein>
<dbReference type="Pfam" id="PF01390">
    <property type="entry name" value="SEA"/>
    <property type="match status" value="1"/>
</dbReference>